<dbReference type="Proteomes" id="UP000283634">
    <property type="component" value="Unassembled WGS sequence"/>
</dbReference>
<proteinExistence type="predicted"/>
<dbReference type="GeneID" id="40333602"/>
<dbReference type="RefSeq" id="XP_029233787.1">
    <property type="nucleotide sequence ID" value="XM_029386337.1"/>
</dbReference>
<gene>
    <name evidence="1" type="ORF">TraAM80_09669</name>
</gene>
<reference evidence="1 2" key="1">
    <citation type="journal article" date="2018" name="BMC Genomics">
        <title>Genomic comparison of Trypanosoma conorhini and Trypanosoma rangeli to Trypanosoma cruzi strains of high and low virulence.</title>
        <authorList>
            <person name="Bradwell K.R."/>
            <person name="Koparde V.N."/>
            <person name="Matveyev A.V."/>
            <person name="Serrano M.G."/>
            <person name="Alves J.M."/>
            <person name="Parikh H."/>
            <person name="Huang B."/>
            <person name="Lee V."/>
            <person name="Espinosa-Alvarez O."/>
            <person name="Ortiz P.A."/>
            <person name="Costa-Martins A.G."/>
            <person name="Teixeira M.M."/>
            <person name="Buck G.A."/>
        </authorList>
    </citation>
    <scope>NUCLEOTIDE SEQUENCE [LARGE SCALE GENOMIC DNA]</scope>
    <source>
        <strain evidence="1 2">AM80</strain>
    </source>
</reference>
<accession>A0A422MTZ8</accession>
<dbReference type="AlphaFoldDB" id="A0A422MTZ8"/>
<evidence type="ECO:0000313" key="1">
    <source>
        <dbReference type="EMBL" id="RNE96700.1"/>
    </source>
</evidence>
<dbReference type="EMBL" id="MKGL01000652">
    <property type="protein sequence ID" value="RNE96700.1"/>
    <property type="molecule type" value="Genomic_DNA"/>
</dbReference>
<evidence type="ECO:0000313" key="2">
    <source>
        <dbReference type="Proteomes" id="UP000283634"/>
    </source>
</evidence>
<organism evidence="1 2">
    <name type="scientific">Trypanosoma rangeli</name>
    <dbReference type="NCBI Taxonomy" id="5698"/>
    <lineage>
        <taxon>Eukaryota</taxon>
        <taxon>Discoba</taxon>
        <taxon>Euglenozoa</taxon>
        <taxon>Kinetoplastea</taxon>
        <taxon>Metakinetoplastina</taxon>
        <taxon>Trypanosomatida</taxon>
        <taxon>Trypanosomatidae</taxon>
        <taxon>Trypanosoma</taxon>
        <taxon>Herpetosoma</taxon>
    </lineage>
</organism>
<protein>
    <submittedName>
        <fullName evidence="1">Uncharacterized protein</fullName>
    </submittedName>
</protein>
<comment type="caution">
    <text evidence="1">The sequence shown here is derived from an EMBL/GenBank/DDBJ whole genome shotgun (WGS) entry which is preliminary data.</text>
</comment>
<name>A0A422MTZ8_TRYRA</name>
<keyword evidence="2" id="KW-1185">Reference proteome</keyword>
<sequence>MLPSGRLTFSSPPCVQRSTVSSLEDFRVMYVMYSVMRTSRMQMGMEGPGLGVGFGLRRRLLSVSLRWRPTAVVVYAAAGIRTPHRTIALIAAGANKRSVPAAMC</sequence>